<dbReference type="PRINTS" id="PR00297">
    <property type="entry name" value="CHAPERONIN10"/>
</dbReference>
<dbReference type="GO" id="GO:0044183">
    <property type="term" value="F:protein folding chaperone"/>
    <property type="evidence" value="ECO:0007669"/>
    <property type="project" value="InterPro"/>
</dbReference>
<proteinExistence type="inferred from homology"/>
<dbReference type="Gene3D" id="2.30.33.40">
    <property type="entry name" value="GroES chaperonin"/>
    <property type="match status" value="1"/>
</dbReference>
<gene>
    <name evidence="7" type="ORF">NBR_LOCUS21049</name>
</gene>
<dbReference type="Pfam" id="PF00166">
    <property type="entry name" value="Cpn10"/>
    <property type="match status" value="1"/>
</dbReference>
<dbReference type="EMBL" id="UYSL01025840">
    <property type="protein sequence ID" value="VDL84787.1"/>
    <property type="molecule type" value="Genomic_DNA"/>
</dbReference>
<dbReference type="PANTHER" id="PTHR10772:SF0">
    <property type="entry name" value="10 KDA HEAT SHOCK PROTEIN, MITOCHONDRIAL"/>
    <property type="match status" value="1"/>
</dbReference>
<dbReference type="InterPro" id="IPR018369">
    <property type="entry name" value="Chaprnonin_Cpn10_CS"/>
</dbReference>
<dbReference type="SMART" id="SM00883">
    <property type="entry name" value="Cpn10"/>
    <property type="match status" value="1"/>
</dbReference>
<organism evidence="9">
    <name type="scientific">Nippostrongylus brasiliensis</name>
    <name type="common">Rat hookworm</name>
    <dbReference type="NCBI Taxonomy" id="27835"/>
    <lineage>
        <taxon>Eukaryota</taxon>
        <taxon>Metazoa</taxon>
        <taxon>Ecdysozoa</taxon>
        <taxon>Nematoda</taxon>
        <taxon>Chromadorea</taxon>
        <taxon>Rhabditida</taxon>
        <taxon>Rhabditina</taxon>
        <taxon>Rhabditomorpha</taxon>
        <taxon>Strongyloidea</taxon>
        <taxon>Heligmosomidae</taxon>
        <taxon>Nippostrongylus</taxon>
    </lineage>
</organism>
<dbReference type="Proteomes" id="UP000271162">
    <property type="component" value="Unassembled WGS sequence"/>
</dbReference>
<evidence type="ECO:0000256" key="6">
    <source>
        <dbReference type="RuleBase" id="RU003479"/>
    </source>
</evidence>
<dbReference type="GO" id="GO:0005759">
    <property type="term" value="C:mitochondrial matrix"/>
    <property type="evidence" value="ECO:0007669"/>
    <property type="project" value="TreeGrafter"/>
</dbReference>
<dbReference type="InterPro" id="IPR020818">
    <property type="entry name" value="Chaperonin_GroES"/>
</dbReference>
<reference evidence="9" key="1">
    <citation type="submission" date="2017-02" db="UniProtKB">
        <authorList>
            <consortium name="WormBaseParasite"/>
        </authorList>
    </citation>
    <scope>IDENTIFICATION</scope>
</reference>
<evidence type="ECO:0000256" key="3">
    <source>
        <dbReference type="ARBA" id="ARBA00023186"/>
    </source>
</evidence>
<dbReference type="GO" id="GO:0051087">
    <property type="term" value="F:protein-folding chaperone binding"/>
    <property type="evidence" value="ECO:0007669"/>
    <property type="project" value="TreeGrafter"/>
</dbReference>
<dbReference type="GO" id="GO:0005524">
    <property type="term" value="F:ATP binding"/>
    <property type="evidence" value="ECO:0007669"/>
    <property type="project" value="InterPro"/>
</dbReference>
<dbReference type="InterPro" id="IPR037124">
    <property type="entry name" value="Chaperonin_GroES_sf"/>
</dbReference>
<evidence type="ECO:0000313" key="9">
    <source>
        <dbReference type="WBParaSite" id="NBR_0002104801-mRNA-1"/>
    </source>
</evidence>
<accession>A0A0N4YUX6</accession>
<dbReference type="GO" id="GO:0046872">
    <property type="term" value="F:metal ion binding"/>
    <property type="evidence" value="ECO:0007669"/>
    <property type="project" value="TreeGrafter"/>
</dbReference>
<sequence length="122" mass="13341">MLSSETIFFCLDLGKIPGEFLQASDLLKSFKPLHDRVLVERVAAETKTKGGIMLPEKAQGKVLEATVIAVGPGGRNEKGELIPMSVKSGDHVLLPEYGGTKVVVDEKEYSIFREQDLLGVFH</sequence>
<evidence type="ECO:0000313" key="8">
    <source>
        <dbReference type="Proteomes" id="UP000271162"/>
    </source>
</evidence>
<evidence type="ECO:0000256" key="2">
    <source>
        <dbReference type="ARBA" id="ARBA00018842"/>
    </source>
</evidence>
<dbReference type="NCBIfam" id="NF001531">
    <property type="entry name" value="PRK00364.2-2"/>
    <property type="match status" value="1"/>
</dbReference>
<protein>
    <recommendedName>
        <fullName evidence="2">10 kDa heat shock protein, mitochondrial</fullName>
    </recommendedName>
    <alternativeName>
        <fullName evidence="4">10 kDa chaperonin</fullName>
    </alternativeName>
    <alternativeName>
        <fullName evidence="5">Chaperonin 10</fullName>
    </alternativeName>
</protein>
<dbReference type="AlphaFoldDB" id="A0A0N4YUX6"/>
<reference evidence="7 8" key="2">
    <citation type="submission" date="2018-11" db="EMBL/GenBank/DDBJ databases">
        <authorList>
            <consortium name="Pathogen Informatics"/>
        </authorList>
    </citation>
    <scope>NUCLEOTIDE SEQUENCE [LARGE SCALE GENOMIC DNA]</scope>
</reference>
<evidence type="ECO:0000313" key="7">
    <source>
        <dbReference type="EMBL" id="VDL84787.1"/>
    </source>
</evidence>
<comment type="similarity">
    <text evidence="1 6">Belongs to the GroES chaperonin family.</text>
</comment>
<keyword evidence="3 6" id="KW-0143">Chaperone</keyword>
<dbReference type="FunFam" id="2.30.33.40:FF:000002">
    <property type="entry name" value="10 kDa chaperonin, mitochondrial"/>
    <property type="match status" value="1"/>
</dbReference>
<dbReference type="WBParaSite" id="NBR_0002104801-mRNA-1">
    <property type="protein sequence ID" value="NBR_0002104801-mRNA-1"/>
    <property type="gene ID" value="NBR_0002104801"/>
</dbReference>
<keyword evidence="8" id="KW-1185">Reference proteome</keyword>
<dbReference type="NCBIfam" id="NF001533">
    <property type="entry name" value="PRK00364.2-4"/>
    <property type="match status" value="1"/>
</dbReference>
<dbReference type="STRING" id="27835.A0A0N4YUX6"/>
<dbReference type="CDD" id="cd00320">
    <property type="entry name" value="cpn10"/>
    <property type="match status" value="1"/>
</dbReference>
<evidence type="ECO:0000256" key="4">
    <source>
        <dbReference type="ARBA" id="ARBA00029976"/>
    </source>
</evidence>
<dbReference type="PANTHER" id="PTHR10772">
    <property type="entry name" value="10 KDA HEAT SHOCK PROTEIN"/>
    <property type="match status" value="1"/>
</dbReference>
<dbReference type="InterPro" id="IPR011032">
    <property type="entry name" value="GroES-like_sf"/>
</dbReference>
<dbReference type="GO" id="GO:0051082">
    <property type="term" value="F:unfolded protein binding"/>
    <property type="evidence" value="ECO:0007669"/>
    <property type="project" value="TreeGrafter"/>
</dbReference>
<evidence type="ECO:0000256" key="5">
    <source>
        <dbReference type="ARBA" id="ARBA00031971"/>
    </source>
</evidence>
<dbReference type="OMA" id="EDFLIMR"/>
<dbReference type="SUPFAM" id="SSF50129">
    <property type="entry name" value="GroES-like"/>
    <property type="match status" value="1"/>
</dbReference>
<dbReference type="PROSITE" id="PS00681">
    <property type="entry name" value="CHAPERONINS_CPN10"/>
    <property type="match status" value="1"/>
</dbReference>
<name>A0A0N4YUX6_NIPBR</name>
<evidence type="ECO:0000256" key="1">
    <source>
        <dbReference type="ARBA" id="ARBA00006975"/>
    </source>
</evidence>
<dbReference type="HAMAP" id="MF_00580">
    <property type="entry name" value="CH10"/>
    <property type="match status" value="1"/>
</dbReference>